<dbReference type="HOGENOM" id="CLU_059028_1_1_1"/>
<dbReference type="PANTHER" id="PTHR13194:SF18">
    <property type="entry name" value="COMPLEX I INTERMEDIATE-ASSOCIATED PROTEIN 30, MITOCHONDRIAL"/>
    <property type="match status" value="1"/>
</dbReference>
<dbReference type="Pfam" id="PF08547">
    <property type="entry name" value="CIA30"/>
    <property type="match status" value="2"/>
</dbReference>
<sequence length="378" mass="40623">MSGIARTFGKALQRSLDGIKEETAKAIRMEVAPSSRTEGLLSLWALRSRADLSSFATGADKDIGGLSTCLLSFDEKEGKGRFYGTVTSDLPRGSRIERSGYAAFRNKNRPTLFGAQTWDTTVHSLLALRVRNRFAQSVTAASELSAGNLPEDFLAEAKYESSSSAAGPSPTLSNPSLRQALHASSIGRPPVEARAIHALGIGLKEPPGPKFFINIQTDGPVTSDLFQHRLYLDERMGDAWQTVLVPFDDFVLTNTGQVAMSQMRMMRERIRTVGISVMLEAPSFPVYAVSSLAAAKAGQQSGAPASLLKTSRSAAEDKLSEDDWGTDGSLTNTAKKNDAGYVAPAVRGRRRGQTYNFDLGIESAVALGSLKELDASLL</sequence>
<dbReference type="InterPro" id="IPR013857">
    <property type="entry name" value="NADH-UbQ_OxRdtase-assoc_prot30"/>
</dbReference>
<dbReference type="RefSeq" id="XP_013241699.1">
    <property type="nucleotide sequence ID" value="XM_013386245.1"/>
</dbReference>
<dbReference type="InterPro" id="IPR039131">
    <property type="entry name" value="NDUFAF1"/>
</dbReference>
<dbReference type="AlphaFoldDB" id="A0A066VRF2"/>
<gene>
    <name evidence="2" type="ORF">K437DRAFT_258333</name>
</gene>
<dbReference type="GO" id="GO:0005739">
    <property type="term" value="C:mitochondrion"/>
    <property type="evidence" value="ECO:0007669"/>
    <property type="project" value="TreeGrafter"/>
</dbReference>
<protein>
    <submittedName>
        <fullName evidence="2">NADH:ubiquinone oxidoreductase complex I intermediate-associated protein 30</fullName>
    </submittedName>
</protein>
<dbReference type="OMA" id="ARIMRME"/>
<dbReference type="OrthoDB" id="42561at2759"/>
<name>A0A066VRF2_TILAU</name>
<dbReference type="GO" id="GO:0010257">
    <property type="term" value="P:NADH dehydrogenase complex assembly"/>
    <property type="evidence" value="ECO:0007669"/>
    <property type="project" value="TreeGrafter"/>
</dbReference>
<dbReference type="Proteomes" id="UP000027361">
    <property type="component" value="Unassembled WGS sequence"/>
</dbReference>
<reference evidence="2 3" key="1">
    <citation type="submission" date="2014-05" db="EMBL/GenBank/DDBJ databases">
        <title>Draft genome sequence of a rare smut relative, Tilletiaria anomala UBC 951.</title>
        <authorList>
            <consortium name="DOE Joint Genome Institute"/>
            <person name="Toome M."/>
            <person name="Kuo A."/>
            <person name="Henrissat B."/>
            <person name="Lipzen A."/>
            <person name="Tritt A."/>
            <person name="Yoshinaga Y."/>
            <person name="Zane M."/>
            <person name="Barry K."/>
            <person name="Grigoriev I.V."/>
            <person name="Spatafora J.W."/>
            <person name="Aimea M.C."/>
        </authorList>
    </citation>
    <scope>NUCLEOTIDE SEQUENCE [LARGE SCALE GENOMIC DNA]</scope>
    <source>
        <strain evidence="2 3">UBC 951</strain>
    </source>
</reference>
<dbReference type="InParanoid" id="A0A066VRF2"/>
<evidence type="ECO:0000313" key="3">
    <source>
        <dbReference type="Proteomes" id="UP000027361"/>
    </source>
</evidence>
<keyword evidence="3" id="KW-1185">Reference proteome</keyword>
<keyword evidence="2" id="KW-0830">Ubiquinone</keyword>
<accession>A0A066VRF2</accession>
<feature type="domain" description="NADH:ubiquinone oxidoreductase intermediate-associated protein 30" evidence="1">
    <location>
        <begin position="46"/>
        <end position="131"/>
    </location>
</feature>
<dbReference type="GeneID" id="25264945"/>
<dbReference type="GO" id="GO:0006120">
    <property type="term" value="P:mitochondrial electron transport, NADH to ubiquinone"/>
    <property type="evidence" value="ECO:0007669"/>
    <property type="project" value="TreeGrafter"/>
</dbReference>
<evidence type="ECO:0000259" key="1">
    <source>
        <dbReference type="Pfam" id="PF08547"/>
    </source>
</evidence>
<dbReference type="GO" id="GO:0051082">
    <property type="term" value="F:unfolded protein binding"/>
    <property type="evidence" value="ECO:0007669"/>
    <property type="project" value="TreeGrafter"/>
</dbReference>
<dbReference type="EMBL" id="JMSN01000081">
    <property type="protein sequence ID" value="KDN41344.1"/>
    <property type="molecule type" value="Genomic_DNA"/>
</dbReference>
<dbReference type="STRING" id="1037660.A0A066VRF2"/>
<proteinExistence type="predicted"/>
<comment type="caution">
    <text evidence="2">The sequence shown here is derived from an EMBL/GenBank/DDBJ whole genome shotgun (WGS) entry which is preliminary data.</text>
</comment>
<feature type="domain" description="NADH:ubiquinone oxidoreductase intermediate-associated protein 30" evidence="1">
    <location>
        <begin position="202"/>
        <end position="278"/>
    </location>
</feature>
<evidence type="ECO:0000313" key="2">
    <source>
        <dbReference type="EMBL" id="KDN41344.1"/>
    </source>
</evidence>
<organism evidence="2 3">
    <name type="scientific">Tilletiaria anomala (strain ATCC 24038 / CBS 436.72 / UBC 951)</name>
    <dbReference type="NCBI Taxonomy" id="1037660"/>
    <lineage>
        <taxon>Eukaryota</taxon>
        <taxon>Fungi</taxon>
        <taxon>Dikarya</taxon>
        <taxon>Basidiomycota</taxon>
        <taxon>Ustilaginomycotina</taxon>
        <taxon>Exobasidiomycetes</taxon>
        <taxon>Georgefischeriales</taxon>
        <taxon>Tilletiariaceae</taxon>
        <taxon>Tilletiaria</taxon>
    </lineage>
</organism>
<dbReference type="PANTHER" id="PTHR13194">
    <property type="entry name" value="COMPLEX I INTERMEDIATE-ASSOCIATED PROTEIN 30"/>
    <property type="match status" value="1"/>
</dbReference>